<gene>
    <name evidence="2" type="ORF">POZ10_23965</name>
</gene>
<proteinExistence type="predicted"/>
<reference evidence="2" key="1">
    <citation type="submission" date="2022-10" db="EMBL/GenBank/DDBJ databases">
        <title>Human gut microbiome strain richness.</title>
        <authorList>
            <person name="Chen-Liaw A."/>
        </authorList>
    </citation>
    <scope>NUCLEOTIDE SEQUENCE</scope>
    <source>
        <strain evidence="2">1001713st1_F9_1001713B170221_170320</strain>
    </source>
</reference>
<dbReference type="SUPFAM" id="SSF53474">
    <property type="entry name" value="alpha/beta-Hydrolases"/>
    <property type="match status" value="1"/>
</dbReference>
<dbReference type="EMBL" id="JAQNSI010000665">
    <property type="protein sequence ID" value="MDC1903668.1"/>
    <property type="molecule type" value="Genomic_DNA"/>
</dbReference>
<evidence type="ECO:0000313" key="2">
    <source>
        <dbReference type="EMBL" id="MDC1903668.1"/>
    </source>
</evidence>
<evidence type="ECO:0000256" key="1">
    <source>
        <dbReference type="SAM" id="SignalP"/>
    </source>
</evidence>
<organism evidence="2 3">
    <name type="scientific">Bacteroides uniformis</name>
    <dbReference type="NCBI Taxonomy" id="820"/>
    <lineage>
        <taxon>Bacteria</taxon>
        <taxon>Pseudomonadati</taxon>
        <taxon>Bacteroidota</taxon>
        <taxon>Bacteroidia</taxon>
        <taxon>Bacteroidales</taxon>
        <taxon>Bacteroidaceae</taxon>
        <taxon>Bacteroides</taxon>
    </lineage>
</organism>
<evidence type="ECO:0000313" key="3">
    <source>
        <dbReference type="Proteomes" id="UP001222603"/>
    </source>
</evidence>
<dbReference type="RefSeq" id="WP_272202281.1">
    <property type="nucleotide sequence ID" value="NZ_JAQNSI010000665.1"/>
</dbReference>
<dbReference type="InterPro" id="IPR000801">
    <property type="entry name" value="Esterase-like"/>
</dbReference>
<dbReference type="Gene3D" id="3.40.50.1820">
    <property type="entry name" value="alpha/beta hydrolase"/>
    <property type="match status" value="1"/>
</dbReference>
<sequence length="225" mass="24739">MKKRIIALGLLWCLSAVMLQAARVDTVLVRSAAMNKDVKVVYVLPDKAIGKQACPVVYLLHGYGGNARSWVQLKPELPQMADEKGIIFVCPDGKNSWYWDSPENPAYRYETFVTSELVKYTDGNYATIPDSKARAISGLSMGGHGALWSAIRHKDVFGAAGSMSGGVDIRPFPQNWEMNKQLGEFAANKASWDAHTVVNQLDKIVNGDLALIIDCGEADFFLEVN</sequence>
<feature type="chain" id="PRO_5043778649" evidence="1">
    <location>
        <begin position="22"/>
        <end position="225"/>
    </location>
</feature>
<keyword evidence="2" id="KW-0378">Hydrolase</keyword>
<feature type="signal peptide" evidence="1">
    <location>
        <begin position="1"/>
        <end position="21"/>
    </location>
</feature>
<dbReference type="InterPro" id="IPR029058">
    <property type="entry name" value="AB_hydrolase_fold"/>
</dbReference>
<dbReference type="Proteomes" id="UP001222603">
    <property type="component" value="Unassembled WGS sequence"/>
</dbReference>
<accession>A0AAW6H793</accession>
<name>A0AAW6H793_BACUN</name>
<dbReference type="PANTHER" id="PTHR48098:SF1">
    <property type="entry name" value="DIACYLGLYCEROL ACYLTRANSFERASE_MYCOLYLTRANSFERASE AG85A"/>
    <property type="match status" value="1"/>
</dbReference>
<dbReference type="PANTHER" id="PTHR48098">
    <property type="entry name" value="ENTEROCHELIN ESTERASE-RELATED"/>
    <property type="match status" value="1"/>
</dbReference>
<dbReference type="GO" id="GO:0016787">
    <property type="term" value="F:hydrolase activity"/>
    <property type="evidence" value="ECO:0007669"/>
    <property type="project" value="UniProtKB-KW"/>
</dbReference>
<dbReference type="InterPro" id="IPR050583">
    <property type="entry name" value="Mycobacterial_A85_antigen"/>
</dbReference>
<dbReference type="AlphaFoldDB" id="A0AAW6H793"/>
<feature type="non-terminal residue" evidence="2">
    <location>
        <position position="225"/>
    </location>
</feature>
<keyword evidence="1" id="KW-0732">Signal</keyword>
<dbReference type="GO" id="GO:0016747">
    <property type="term" value="F:acyltransferase activity, transferring groups other than amino-acyl groups"/>
    <property type="evidence" value="ECO:0007669"/>
    <property type="project" value="TreeGrafter"/>
</dbReference>
<dbReference type="Pfam" id="PF00756">
    <property type="entry name" value="Esterase"/>
    <property type="match status" value="1"/>
</dbReference>
<comment type="caution">
    <text evidence="2">The sequence shown here is derived from an EMBL/GenBank/DDBJ whole genome shotgun (WGS) entry which is preliminary data.</text>
</comment>
<protein>
    <submittedName>
        <fullName evidence="2">Alpha/beta hydrolase family protein</fullName>
    </submittedName>
</protein>